<reference evidence="1 2" key="1">
    <citation type="journal article" date="2019" name="Int. J. Syst. Evol. Microbiol.">
        <title>The Global Catalogue of Microorganisms (GCM) 10K type strain sequencing project: providing services to taxonomists for standard genome sequencing and annotation.</title>
        <authorList>
            <consortium name="The Broad Institute Genomics Platform"/>
            <consortium name="The Broad Institute Genome Sequencing Center for Infectious Disease"/>
            <person name="Wu L."/>
            <person name="Ma J."/>
        </authorList>
    </citation>
    <scope>NUCLEOTIDE SEQUENCE [LARGE SCALE GENOMIC DNA]</scope>
    <source>
        <strain evidence="1 2">CGMCC 1.12720</strain>
    </source>
</reference>
<sequence length="370" mass="42506">MRYMKAFDFWKIVSKIIFGTCALTLASAAPVFAQEDRGYKVYQFPANMIPRIDGQTDDWDSFPSEYVVGTDQLWDDSKRYPKPDATNLDVKVRVAWVKGLNRLYFLYEAYDNYWDFTLPGLHNDTFEIIVDGDLSGGPLIAEQHPNQNLPLMERYFDFHGVHAQNYHIFTPAVGKDWALAWGSQPWIKELPYANIAYSYDFKPGQPGKLVAEFWITPFDYAGTEGPARAVESVLTDNKKIGLTWAVIDYDDVNDERKKGFWNLSKNHKMYGNSSLGTIFTLLPLAEKYQPKLQAQWSFSVTDMAQRQVTFRDESHGSIKRWHWDFGDGTTSKEQSPVHRYKEAGKYIVVLNVEGPDGKSRMAKVWDVAVK</sequence>
<organism evidence="1 2">
    <name type="scientific">Hymenobacter qilianensis</name>
    <dbReference type="NCBI Taxonomy" id="1385715"/>
    <lineage>
        <taxon>Bacteria</taxon>
        <taxon>Pseudomonadati</taxon>
        <taxon>Bacteroidota</taxon>
        <taxon>Cytophagia</taxon>
        <taxon>Cytophagales</taxon>
        <taxon>Hymenobacteraceae</taxon>
        <taxon>Hymenobacter</taxon>
    </lineage>
</organism>
<evidence type="ECO:0000313" key="1">
    <source>
        <dbReference type="EMBL" id="GGF74227.1"/>
    </source>
</evidence>
<name>A0ACB5PUV7_9BACT</name>
<comment type="caution">
    <text evidence="1">The sequence shown here is derived from an EMBL/GenBank/DDBJ whole genome shotgun (WGS) entry which is preliminary data.</text>
</comment>
<accession>A0ACB5PUV7</accession>
<evidence type="ECO:0000313" key="2">
    <source>
        <dbReference type="Proteomes" id="UP000605392"/>
    </source>
</evidence>
<dbReference type="Proteomes" id="UP000605392">
    <property type="component" value="Unassembled WGS sequence"/>
</dbReference>
<keyword evidence="2" id="KW-1185">Reference proteome</keyword>
<protein>
    <submittedName>
        <fullName evidence="1">Uncharacterized protein</fullName>
    </submittedName>
</protein>
<gene>
    <name evidence="1" type="ORF">GCM10011375_31660</name>
</gene>
<dbReference type="EMBL" id="BMFN01000003">
    <property type="protein sequence ID" value="GGF74227.1"/>
    <property type="molecule type" value="Genomic_DNA"/>
</dbReference>
<proteinExistence type="predicted"/>